<keyword evidence="3" id="KW-1185">Reference proteome</keyword>
<proteinExistence type="predicted"/>
<gene>
    <name evidence="2" type="ORF">BBK14_02170</name>
</gene>
<evidence type="ECO:0000313" key="2">
    <source>
        <dbReference type="EMBL" id="OHV37215.1"/>
    </source>
</evidence>
<evidence type="ECO:0000313" key="3">
    <source>
        <dbReference type="Proteomes" id="UP000179769"/>
    </source>
</evidence>
<dbReference type="Proteomes" id="UP000179769">
    <property type="component" value="Unassembled WGS sequence"/>
</dbReference>
<feature type="region of interest" description="Disordered" evidence="1">
    <location>
        <begin position="103"/>
        <end position="188"/>
    </location>
</feature>
<feature type="compositionally biased region" description="Basic residues" evidence="1">
    <location>
        <begin position="154"/>
        <end position="163"/>
    </location>
</feature>
<organism evidence="2 3">
    <name type="scientific">Parafrankia soli</name>
    <dbReference type="NCBI Taxonomy" id="2599596"/>
    <lineage>
        <taxon>Bacteria</taxon>
        <taxon>Bacillati</taxon>
        <taxon>Actinomycetota</taxon>
        <taxon>Actinomycetes</taxon>
        <taxon>Frankiales</taxon>
        <taxon>Frankiaceae</taxon>
        <taxon>Parafrankia</taxon>
    </lineage>
</organism>
<feature type="compositionally biased region" description="Low complexity" evidence="1">
    <location>
        <begin position="114"/>
        <end position="152"/>
    </location>
</feature>
<reference evidence="3" key="1">
    <citation type="submission" date="2016-07" db="EMBL/GenBank/DDBJ databases">
        <title>Frankia sp. NRRL B-16219 Genome sequencing.</title>
        <authorList>
            <person name="Ghodhbane-Gtari F."/>
            <person name="Swanson E."/>
            <person name="Gueddou A."/>
            <person name="Louati M."/>
            <person name="Nouioui I."/>
            <person name="Hezbri K."/>
            <person name="Abebe-Akele F."/>
            <person name="Simpson S."/>
            <person name="Morris K."/>
            <person name="Thomas K."/>
            <person name="Gtari M."/>
            <person name="Tisa L.S."/>
        </authorList>
    </citation>
    <scope>NUCLEOTIDE SEQUENCE [LARGE SCALE GENOMIC DNA]</scope>
    <source>
        <strain evidence="3">NRRL B-16219</strain>
    </source>
</reference>
<name>A0A1S1QVC5_9ACTN</name>
<accession>A0A1S1QVC5</accession>
<dbReference type="EMBL" id="MAXA01000113">
    <property type="protein sequence ID" value="OHV37215.1"/>
    <property type="molecule type" value="Genomic_DNA"/>
</dbReference>
<protein>
    <submittedName>
        <fullName evidence="2">Uncharacterized protein</fullName>
    </submittedName>
</protein>
<dbReference type="AlphaFoldDB" id="A0A1S1QVC5"/>
<feature type="region of interest" description="Disordered" evidence="1">
    <location>
        <begin position="1"/>
        <end position="55"/>
    </location>
</feature>
<comment type="caution">
    <text evidence="2">The sequence shown here is derived from an EMBL/GenBank/DDBJ whole genome shotgun (WGS) entry which is preliminary data.</text>
</comment>
<sequence>MRSAGRTARGSAHPRTHAGTIRFEAFPAARTRPTYRGRRPPRADLTGGGMPRDDQHRADAMLRGLVGAGRSRLSLSAAMRARDVSRPTEADLAWAEQAVVLRHAHPAPAGPGGATDPAAGRAATRSADSPGPSSPSGPSGPSANPSDPSAGRGRAGRPRRAGGARRGPNGAQDAGEEGDGSGISPERS</sequence>
<evidence type="ECO:0000256" key="1">
    <source>
        <dbReference type="SAM" id="MobiDB-lite"/>
    </source>
</evidence>